<accession>A0A517NBC0</accession>
<dbReference type="OrthoDB" id="247135at2"/>
<dbReference type="KEGG" id="rlc:K227x_28140"/>
<sequence>MNAHEFAAVLKIPVLTAWALAFSMSGPSGNAAWGQDTAGGSGTAATDSESEDASSKQSPPPTLRTLPSISDPLTEEEQKSPLDEYVGPDEIAAKAFAPPPGAKSLSSRNLWVDRKASRVYIDGYVAMNDGPLEMFACPTGTKEHESVVATIAHSAEVHAALLAVGAMPGTTVRFLPRYVPATGQRIRVWVCYRDKQNQFKVVDARNWIRKTGTNDTMSVDWVFAGSGMWKDPSSGREYYRADSGDMICVSNFATAMMDVPVASSAEASELEYSPLTKAIPERGTPVRLVLMPIPLPTDENNGKTEEVAKPTEDILPANEAAKKK</sequence>
<keyword evidence="3" id="KW-1185">Reference proteome</keyword>
<evidence type="ECO:0000256" key="1">
    <source>
        <dbReference type="SAM" id="MobiDB-lite"/>
    </source>
</evidence>
<evidence type="ECO:0000313" key="3">
    <source>
        <dbReference type="Proteomes" id="UP000318538"/>
    </source>
</evidence>
<dbReference type="InterPro" id="IPR047750">
    <property type="entry name" value="YdjY-like"/>
</dbReference>
<feature type="region of interest" description="Disordered" evidence="1">
    <location>
        <begin position="31"/>
        <end position="81"/>
    </location>
</feature>
<name>A0A517NBC0_9BACT</name>
<feature type="region of interest" description="Disordered" evidence="1">
    <location>
        <begin position="293"/>
        <end position="324"/>
    </location>
</feature>
<proteinExistence type="predicted"/>
<dbReference type="NCBIfam" id="NF040466">
    <property type="entry name" value="ydjY_domain"/>
    <property type="match status" value="1"/>
</dbReference>
<protein>
    <submittedName>
        <fullName evidence="2">Uncharacterized protein</fullName>
    </submittedName>
</protein>
<gene>
    <name evidence="2" type="ORF">K227x_28140</name>
</gene>
<dbReference type="Proteomes" id="UP000318538">
    <property type="component" value="Chromosome"/>
</dbReference>
<reference evidence="2 3" key="1">
    <citation type="submission" date="2019-02" db="EMBL/GenBank/DDBJ databases">
        <title>Deep-cultivation of Planctomycetes and their phenomic and genomic characterization uncovers novel biology.</title>
        <authorList>
            <person name="Wiegand S."/>
            <person name="Jogler M."/>
            <person name="Boedeker C."/>
            <person name="Pinto D."/>
            <person name="Vollmers J."/>
            <person name="Rivas-Marin E."/>
            <person name="Kohn T."/>
            <person name="Peeters S.H."/>
            <person name="Heuer A."/>
            <person name="Rast P."/>
            <person name="Oberbeckmann S."/>
            <person name="Bunk B."/>
            <person name="Jeske O."/>
            <person name="Meyerdierks A."/>
            <person name="Storesund J.E."/>
            <person name="Kallscheuer N."/>
            <person name="Luecker S."/>
            <person name="Lage O.M."/>
            <person name="Pohl T."/>
            <person name="Merkel B.J."/>
            <person name="Hornburger P."/>
            <person name="Mueller R.-W."/>
            <person name="Bruemmer F."/>
            <person name="Labrenz M."/>
            <person name="Spormann A.M."/>
            <person name="Op den Camp H."/>
            <person name="Overmann J."/>
            <person name="Amann R."/>
            <person name="Jetten M.S.M."/>
            <person name="Mascher T."/>
            <person name="Medema M.H."/>
            <person name="Devos D.P."/>
            <person name="Kaster A.-K."/>
            <person name="Ovreas L."/>
            <person name="Rohde M."/>
            <person name="Galperin M.Y."/>
            <person name="Jogler C."/>
        </authorList>
    </citation>
    <scope>NUCLEOTIDE SEQUENCE [LARGE SCALE GENOMIC DNA]</scope>
    <source>
        <strain evidence="2 3">K22_7</strain>
    </source>
</reference>
<organism evidence="2 3">
    <name type="scientific">Rubripirellula lacrimiformis</name>
    <dbReference type="NCBI Taxonomy" id="1930273"/>
    <lineage>
        <taxon>Bacteria</taxon>
        <taxon>Pseudomonadati</taxon>
        <taxon>Planctomycetota</taxon>
        <taxon>Planctomycetia</taxon>
        <taxon>Pirellulales</taxon>
        <taxon>Pirellulaceae</taxon>
        <taxon>Rubripirellula</taxon>
    </lineage>
</organism>
<dbReference type="EMBL" id="CP036525">
    <property type="protein sequence ID" value="QDT04423.1"/>
    <property type="molecule type" value="Genomic_DNA"/>
</dbReference>
<feature type="compositionally biased region" description="Basic and acidic residues" evidence="1">
    <location>
        <begin position="300"/>
        <end position="312"/>
    </location>
</feature>
<evidence type="ECO:0000313" key="2">
    <source>
        <dbReference type="EMBL" id="QDT04423.1"/>
    </source>
</evidence>
<dbReference type="AlphaFoldDB" id="A0A517NBC0"/>
<dbReference type="RefSeq" id="WP_145170023.1">
    <property type="nucleotide sequence ID" value="NZ_CP036525.1"/>
</dbReference>